<dbReference type="PANTHER" id="PTHR35893:SF3">
    <property type="entry name" value="INNER MEMBRANE PROTEIN"/>
    <property type="match status" value="1"/>
</dbReference>
<evidence type="ECO:0000313" key="10">
    <source>
        <dbReference type="EMBL" id="KPY45970.1"/>
    </source>
</evidence>
<proteinExistence type="inferred from homology"/>
<dbReference type="Pfam" id="PF19029">
    <property type="entry name" value="DUF883_C"/>
    <property type="match status" value="1"/>
</dbReference>
<evidence type="ECO:0000256" key="5">
    <source>
        <dbReference type="ARBA" id="ARBA00022692"/>
    </source>
</evidence>
<evidence type="ECO:0008006" key="12">
    <source>
        <dbReference type="Google" id="ProtNLM"/>
    </source>
</evidence>
<evidence type="ECO:0000259" key="9">
    <source>
        <dbReference type="Pfam" id="PF19029"/>
    </source>
</evidence>
<feature type="non-terminal residue" evidence="10">
    <location>
        <position position="1"/>
    </location>
</feature>
<dbReference type="PATRIC" id="fig|55398.3.peg.3894"/>
<organism evidence="10 11">
    <name type="scientific">Pseudomonas syringae pv. ribicola</name>
    <dbReference type="NCBI Taxonomy" id="55398"/>
    <lineage>
        <taxon>Bacteria</taxon>
        <taxon>Pseudomonadati</taxon>
        <taxon>Pseudomonadota</taxon>
        <taxon>Gammaproteobacteria</taxon>
        <taxon>Pseudomonadales</taxon>
        <taxon>Pseudomonadaceae</taxon>
        <taxon>Pseudomonas</taxon>
    </lineage>
</organism>
<evidence type="ECO:0000313" key="11">
    <source>
        <dbReference type="Proteomes" id="UP000050554"/>
    </source>
</evidence>
<comment type="subcellular location">
    <subcellularLocation>
        <location evidence="1">Cell inner membrane</location>
        <topology evidence="1">Single-pass membrane protein</topology>
    </subcellularLocation>
</comment>
<name>A0A0P9YMG4_PSESI</name>
<feature type="domain" description="DUF883" evidence="9">
    <location>
        <begin position="185"/>
        <end position="214"/>
    </location>
</feature>
<dbReference type="InterPro" id="IPR043605">
    <property type="entry name" value="DUF883_C"/>
</dbReference>
<dbReference type="PANTHER" id="PTHR35893">
    <property type="entry name" value="INNER MEMBRANE PROTEIN-RELATED"/>
    <property type="match status" value="1"/>
</dbReference>
<dbReference type="InterPro" id="IPR010279">
    <property type="entry name" value="YqjD/ElaB"/>
</dbReference>
<dbReference type="Proteomes" id="UP000050554">
    <property type="component" value="Unassembled WGS sequence"/>
</dbReference>
<accession>A0A0P9YMG4</accession>
<gene>
    <name evidence="10" type="ORF">ALO47_05014</name>
</gene>
<dbReference type="InterPro" id="IPR043604">
    <property type="entry name" value="DUF883_N"/>
</dbReference>
<dbReference type="EMBL" id="LJRF01000129">
    <property type="protein sequence ID" value="KPY45970.1"/>
    <property type="molecule type" value="Genomic_DNA"/>
</dbReference>
<keyword evidence="4" id="KW-0997">Cell inner membrane</keyword>
<comment type="caution">
    <text evidence="10">The sequence shown here is derived from an EMBL/GenBank/DDBJ whole genome shotgun (WGS) entry which is preliminary data.</text>
</comment>
<evidence type="ECO:0000259" key="8">
    <source>
        <dbReference type="Pfam" id="PF05957"/>
    </source>
</evidence>
<comment type="similarity">
    <text evidence="2">Belongs to the ElaB/YgaM/YqjD family.</text>
</comment>
<protein>
    <recommendedName>
        <fullName evidence="12">Transmembrane protein</fullName>
    </recommendedName>
</protein>
<reference evidence="10 11" key="1">
    <citation type="submission" date="2015-09" db="EMBL/GenBank/DDBJ databases">
        <title>Genome announcement of multiple Pseudomonas syringae strains.</title>
        <authorList>
            <person name="Thakur S."/>
            <person name="Wang P.W."/>
            <person name="Gong Y."/>
            <person name="Weir B.S."/>
            <person name="Guttman D.S."/>
        </authorList>
    </citation>
    <scope>NUCLEOTIDE SEQUENCE [LARGE SCALE GENOMIC DNA]</scope>
    <source>
        <strain evidence="10 11">ICMP3882</strain>
    </source>
</reference>
<evidence type="ECO:0000256" key="2">
    <source>
        <dbReference type="ARBA" id="ARBA00010423"/>
    </source>
</evidence>
<feature type="domain" description="DUF883" evidence="8">
    <location>
        <begin position="121"/>
        <end position="171"/>
    </location>
</feature>
<keyword evidence="6" id="KW-1133">Transmembrane helix</keyword>
<evidence type="ECO:0000256" key="1">
    <source>
        <dbReference type="ARBA" id="ARBA00004377"/>
    </source>
</evidence>
<evidence type="ECO:0000256" key="4">
    <source>
        <dbReference type="ARBA" id="ARBA00022519"/>
    </source>
</evidence>
<dbReference type="GO" id="GO:0043022">
    <property type="term" value="F:ribosome binding"/>
    <property type="evidence" value="ECO:0007669"/>
    <property type="project" value="InterPro"/>
</dbReference>
<keyword evidence="7" id="KW-0472">Membrane</keyword>
<evidence type="ECO:0000256" key="3">
    <source>
        <dbReference type="ARBA" id="ARBA00022475"/>
    </source>
</evidence>
<dbReference type="GO" id="GO:0005886">
    <property type="term" value="C:plasma membrane"/>
    <property type="evidence" value="ECO:0007669"/>
    <property type="project" value="UniProtKB-SubCell"/>
</dbReference>
<evidence type="ECO:0000256" key="7">
    <source>
        <dbReference type="ARBA" id="ARBA00023136"/>
    </source>
</evidence>
<dbReference type="Pfam" id="PF05957">
    <property type="entry name" value="DUF883"/>
    <property type="match status" value="1"/>
</dbReference>
<keyword evidence="3" id="KW-1003">Cell membrane</keyword>
<sequence>RCLLRDSATSKTWWRLPQFVAFCTTSIAKRSHYETPTPASRFFLAACAYGVRLSTGNLPMRRSGANVCTPRTSTRRKPRRHAMCIDAAIEVNLRQFPVLETSIRHQTEKTMPRQTAQNAQEILMADFQVLVADTEKLLAHTATLAGDQADELRAQIQVSLLRAKETLKQTEESLRERGEAAIVATEEYVQNNPWQSVGLAAGAGFLIGLLATRR</sequence>
<dbReference type="AlphaFoldDB" id="A0A0P9YMG4"/>
<evidence type="ECO:0000256" key="6">
    <source>
        <dbReference type="ARBA" id="ARBA00022989"/>
    </source>
</evidence>
<keyword evidence="5" id="KW-0812">Transmembrane</keyword>